<dbReference type="KEGG" id="mbat:BN1208_0866"/>
<feature type="signal peptide" evidence="7">
    <location>
        <begin position="1"/>
        <end position="18"/>
    </location>
</feature>
<dbReference type="InterPro" id="IPR051156">
    <property type="entry name" value="Mito/Outer_Membr_Metalloprot"/>
</dbReference>
<keyword evidence="7" id="KW-0732">Signal</keyword>
<evidence type="ECO:0000256" key="4">
    <source>
        <dbReference type="ARBA" id="ARBA00022801"/>
    </source>
</evidence>
<feature type="chain" id="PRO_5002303615" description="Peptidase M48 domain-containing protein" evidence="7">
    <location>
        <begin position="19"/>
        <end position="443"/>
    </location>
</feature>
<comment type="cofactor">
    <cofactor evidence="1">
        <name>Zn(2+)</name>
        <dbReference type="ChEBI" id="CHEBI:29105"/>
    </cofactor>
</comment>
<organism evidence="9 10">
    <name type="scientific">Candidatus Methylopumilus planktonicus</name>
    <dbReference type="NCBI Taxonomy" id="1581557"/>
    <lineage>
        <taxon>Bacteria</taxon>
        <taxon>Pseudomonadati</taxon>
        <taxon>Pseudomonadota</taxon>
        <taxon>Betaproteobacteria</taxon>
        <taxon>Nitrosomonadales</taxon>
        <taxon>Methylophilaceae</taxon>
        <taxon>Candidatus Methylopumilus</taxon>
    </lineage>
</organism>
<protein>
    <recommendedName>
        <fullName evidence="8">Peptidase M48 domain-containing protein</fullName>
    </recommendedName>
</protein>
<evidence type="ECO:0000256" key="5">
    <source>
        <dbReference type="ARBA" id="ARBA00022833"/>
    </source>
</evidence>
<dbReference type="GO" id="GO:0016020">
    <property type="term" value="C:membrane"/>
    <property type="evidence" value="ECO:0007669"/>
    <property type="project" value="TreeGrafter"/>
</dbReference>
<keyword evidence="6" id="KW-0482">Metalloprotease</keyword>
<dbReference type="RefSeq" id="WP_046488233.1">
    <property type="nucleotide sequence ID" value="NZ_LN827929.1"/>
</dbReference>
<dbReference type="Gene3D" id="3.30.2010.10">
    <property type="entry name" value="Metalloproteases ('zincins'), catalytic domain"/>
    <property type="match status" value="1"/>
</dbReference>
<dbReference type="Pfam" id="PF01435">
    <property type="entry name" value="Peptidase_M48"/>
    <property type="match status" value="1"/>
</dbReference>
<dbReference type="Proteomes" id="UP000064007">
    <property type="component" value="Chromosome 1"/>
</dbReference>
<evidence type="ECO:0000313" key="9">
    <source>
        <dbReference type="EMBL" id="CEZ19751.1"/>
    </source>
</evidence>
<dbReference type="STRING" id="1581557.BN1208_0866"/>
<evidence type="ECO:0000256" key="7">
    <source>
        <dbReference type="SAM" id="SignalP"/>
    </source>
</evidence>
<keyword evidence="10" id="KW-1185">Reference proteome</keyword>
<reference evidence="10" key="1">
    <citation type="submission" date="2014-12" db="EMBL/GenBank/DDBJ databases">
        <authorList>
            <person name="Salcher M.M."/>
        </authorList>
    </citation>
    <scope>NUCLEOTIDE SEQUENCE [LARGE SCALE GENOMIC DNA]</scope>
    <source>
        <strain evidence="10">MMS-10A-171</strain>
    </source>
</reference>
<dbReference type="PANTHER" id="PTHR22726:SF1">
    <property type="entry name" value="METALLOENDOPEPTIDASE OMA1, MITOCHONDRIAL"/>
    <property type="match status" value="1"/>
</dbReference>
<dbReference type="AlphaFoldDB" id="A0A0D6EW76"/>
<keyword evidence="5" id="KW-0862">Zinc</keyword>
<evidence type="ECO:0000259" key="8">
    <source>
        <dbReference type="Pfam" id="PF01435"/>
    </source>
</evidence>
<dbReference type="InterPro" id="IPR001915">
    <property type="entry name" value="Peptidase_M48"/>
</dbReference>
<evidence type="ECO:0000256" key="1">
    <source>
        <dbReference type="ARBA" id="ARBA00001947"/>
    </source>
</evidence>
<evidence type="ECO:0000256" key="2">
    <source>
        <dbReference type="ARBA" id="ARBA00022670"/>
    </source>
</evidence>
<dbReference type="GO" id="GO:0051603">
    <property type="term" value="P:proteolysis involved in protein catabolic process"/>
    <property type="evidence" value="ECO:0007669"/>
    <property type="project" value="TreeGrafter"/>
</dbReference>
<dbReference type="GO" id="GO:0046872">
    <property type="term" value="F:metal ion binding"/>
    <property type="evidence" value="ECO:0007669"/>
    <property type="project" value="UniProtKB-KW"/>
</dbReference>
<evidence type="ECO:0000256" key="6">
    <source>
        <dbReference type="ARBA" id="ARBA00023049"/>
    </source>
</evidence>
<keyword evidence="2" id="KW-0645">Protease</keyword>
<dbReference type="HOGENOM" id="CLU_617924_0_0_4"/>
<dbReference type="OrthoDB" id="9810445at2"/>
<proteinExistence type="predicted"/>
<dbReference type="EMBL" id="LN827929">
    <property type="protein sequence ID" value="CEZ19751.1"/>
    <property type="molecule type" value="Genomic_DNA"/>
</dbReference>
<evidence type="ECO:0000256" key="3">
    <source>
        <dbReference type="ARBA" id="ARBA00022723"/>
    </source>
</evidence>
<keyword evidence="4" id="KW-0378">Hydrolase</keyword>
<name>A0A0D6EW76_9PROT</name>
<accession>A0A0D6EW76</accession>
<sequence length="443" mass="49265">MKKIVFILCLLFSNFTFADTLWDLDTVVHQSKIYSGLTAKTTNGRQIILTTEYINKLDSIRKEISHQAHIYPKFIISSSDVVNAGATFQDGQPVTLYTLGMLEKIGYDYDALAAVISHEVAHLTLNHMGSQQTSNAVVDILAGLAMIAIDYSYGGSARNPYKGLYEKGLELTSNLTKSSFSRSDEVEADVKGVKYMMAAGYSADGAIRLQNLIPASSSFFSTHPSSDTRVENIRTAMLNNPQYRKAPSNDTNTIVAYSEKSSQNTTNTYTEKRNLDNYARTCEDIGFIPDTTLFINCLNKFNKEKTFETNSNTTIQASYTTTEDYNKTCEDIGFKPKTKKFKECIARFKGESYDDSSKARDLVDSEDKNMGQIGTVIAIKKKDKSVVFASTIEEEISKGSTVKILTDKKHITATITNHFDGYYSASVEKMDAIKLGNKVILIN</sequence>
<dbReference type="GO" id="GO:0004222">
    <property type="term" value="F:metalloendopeptidase activity"/>
    <property type="evidence" value="ECO:0007669"/>
    <property type="project" value="InterPro"/>
</dbReference>
<keyword evidence="3" id="KW-0479">Metal-binding</keyword>
<feature type="domain" description="Peptidase M48" evidence="8">
    <location>
        <begin position="71"/>
        <end position="235"/>
    </location>
</feature>
<gene>
    <name evidence="9" type="ORF">BN1208_0866</name>
</gene>
<evidence type="ECO:0000313" key="10">
    <source>
        <dbReference type="Proteomes" id="UP000064007"/>
    </source>
</evidence>
<dbReference type="PANTHER" id="PTHR22726">
    <property type="entry name" value="METALLOENDOPEPTIDASE OMA1"/>
    <property type="match status" value="1"/>
</dbReference>